<keyword evidence="3" id="KW-1185">Reference proteome</keyword>
<proteinExistence type="predicted"/>
<accession>A0ABQ2WQ75</accession>
<comment type="caution">
    <text evidence="2">The sequence shown here is derived from an EMBL/GenBank/DDBJ whole genome shotgun (WGS) entry which is preliminary data.</text>
</comment>
<keyword evidence="1" id="KW-0812">Transmembrane</keyword>
<sequence>MLSVKRPVTSKVRAFFLAFLLGYWSTITKLRIPKKLKAQTKGVMRKVQWERLEGARRKI</sequence>
<protein>
    <submittedName>
        <fullName evidence="2">Uncharacterized protein</fullName>
    </submittedName>
</protein>
<evidence type="ECO:0000313" key="3">
    <source>
        <dbReference type="Proteomes" id="UP000634667"/>
    </source>
</evidence>
<reference evidence="3" key="1">
    <citation type="journal article" date="2019" name="Int. J. Syst. Evol. Microbiol.">
        <title>The Global Catalogue of Microorganisms (GCM) 10K type strain sequencing project: providing services to taxonomists for standard genome sequencing and annotation.</title>
        <authorList>
            <consortium name="The Broad Institute Genomics Platform"/>
            <consortium name="The Broad Institute Genome Sequencing Center for Infectious Disease"/>
            <person name="Wu L."/>
            <person name="Ma J."/>
        </authorList>
    </citation>
    <scope>NUCLEOTIDE SEQUENCE [LARGE SCALE GENOMIC DNA]</scope>
    <source>
        <strain evidence="3">KCTC 23723</strain>
    </source>
</reference>
<dbReference type="EMBL" id="BMYR01000008">
    <property type="protein sequence ID" value="GGW65091.1"/>
    <property type="molecule type" value="Genomic_DNA"/>
</dbReference>
<evidence type="ECO:0000313" key="2">
    <source>
        <dbReference type="EMBL" id="GGW65091.1"/>
    </source>
</evidence>
<evidence type="ECO:0000256" key="1">
    <source>
        <dbReference type="SAM" id="Phobius"/>
    </source>
</evidence>
<organism evidence="2 3">
    <name type="scientific">Alishewanella tabrizica</name>
    <dbReference type="NCBI Taxonomy" id="671278"/>
    <lineage>
        <taxon>Bacteria</taxon>
        <taxon>Pseudomonadati</taxon>
        <taxon>Pseudomonadota</taxon>
        <taxon>Gammaproteobacteria</taxon>
        <taxon>Alteromonadales</taxon>
        <taxon>Alteromonadaceae</taxon>
        <taxon>Alishewanella</taxon>
    </lineage>
</organism>
<keyword evidence="1" id="KW-1133">Transmembrane helix</keyword>
<dbReference type="Proteomes" id="UP000634667">
    <property type="component" value="Unassembled WGS sequence"/>
</dbReference>
<gene>
    <name evidence="2" type="ORF">GCM10008111_21410</name>
</gene>
<keyword evidence="1" id="KW-0472">Membrane</keyword>
<name>A0ABQ2WQ75_9ALTE</name>
<feature type="transmembrane region" description="Helical" evidence="1">
    <location>
        <begin position="12"/>
        <end position="32"/>
    </location>
</feature>